<accession>I0IBG8</accession>
<dbReference type="InterPro" id="IPR052341">
    <property type="entry name" value="LOG_family_nucleotidases"/>
</dbReference>
<keyword evidence="4" id="KW-1185">Reference proteome</keyword>
<gene>
    <name evidence="3" type="ordered locus">PSMK_04470</name>
</gene>
<keyword evidence="2" id="KW-0378">Hydrolase</keyword>
<organism evidence="3 4">
    <name type="scientific">Phycisphaera mikurensis (strain NBRC 102666 / KCTC 22515 / FYK2301M01)</name>
    <dbReference type="NCBI Taxonomy" id="1142394"/>
    <lineage>
        <taxon>Bacteria</taxon>
        <taxon>Pseudomonadati</taxon>
        <taxon>Planctomycetota</taxon>
        <taxon>Phycisphaerae</taxon>
        <taxon>Phycisphaerales</taxon>
        <taxon>Phycisphaeraceae</taxon>
        <taxon>Phycisphaera</taxon>
    </lineage>
</organism>
<dbReference type="PANTHER" id="PTHR43393:SF2">
    <property type="entry name" value="CYTOKININ RIBOSIDE 5'-MONOPHOSPHATE PHOSPHORIBOHYDROLASE"/>
    <property type="match status" value="1"/>
</dbReference>
<dbReference type="Proteomes" id="UP000007881">
    <property type="component" value="Chromosome"/>
</dbReference>
<sequence length="245" mass="27077">MPDPIDPQLRHSALAEESWRMFRILSEFVDGIEVMSAVGPAVSIFGSARTPEDDPVFAQAVACARKVVERDFAVITGGGPGIMTAGNKGAHEAGGQSVGLNIKLPHEQSGNPYQNVSLDFRYFFVRKVMFVKYACGFIIFPGGFGTLDELFESLTLIQTMKIRPFPVVCVGHDFWDGLLDWIRETLDEKYRTISHADLDLIHVTDDLDEAVAQIQGCFDPGEYAKRVAEPMPAQMIDLARAQAPR</sequence>
<evidence type="ECO:0000256" key="2">
    <source>
        <dbReference type="RuleBase" id="RU363015"/>
    </source>
</evidence>
<evidence type="ECO:0000256" key="1">
    <source>
        <dbReference type="ARBA" id="ARBA00000274"/>
    </source>
</evidence>
<protein>
    <recommendedName>
        <fullName evidence="2">Cytokinin riboside 5'-monophosphate phosphoribohydrolase</fullName>
        <ecNumber evidence="2">3.2.2.n1</ecNumber>
    </recommendedName>
</protein>
<dbReference type="AlphaFoldDB" id="I0IBG8"/>
<dbReference type="OrthoDB" id="9801098at2"/>
<comment type="catalytic activity">
    <reaction evidence="1">
        <text>AMP + H2O = D-ribose 5-phosphate + adenine</text>
        <dbReference type="Rhea" id="RHEA:20129"/>
        <dbReference type="ChEBI" id="CHEBI:15377"/>
        <dbReference type="ChEBI" id="CHEBI:16708"/>
        <dbReference type="ChEBI" id="CHEBI:78346"/>
        <dbReference type="ChEBI" id="CHEBI:456215"/>
        <dbReference type="EC" id="3.2.2.4"/>
    </reaction>
</comment>
<name>I0IBG8_PHYMF</name>
<dbReference type="GO" id="GO:0005829">
    <property type="term" value="C:cytosol"/>
    <property type="evidence" value="ECO:0007669"/>
    <property type="project" value="TreeGrafter"/>
</dbReference>
<keyword evidence="2" id="KW-0203">Cytokinin biosynthesis</keyword>
<dbReference type="PANTHER" id="PTHR43393">
    <property type="entry name" value="CYTOKININ RIBOSIDE 5'-MONOPHOSPHATE PHOSPHORIBOHYDROLASE"/>
    <property type="match status" value="1"/>
</dbReference>
<dbReference type="NCBIfam" id="TIGR00730">
    <property type="entry name" value="Rossman fold protein, TIGR00730 family"/>
    <property type="match status" value="1"/>
</dbReference>
<dbReference type="InterPro" id="IPR005269">
    <property type="entry name" value="LOG"/>
</dbReference>
<dbReference type="InterPro" id="IPR031100">
    <property type="entry name" value="LOG_fam"/>
</dbReference>
<dbReference type="EC" id="3.2.2.n1" evidence="2"/>
<evidence type="ECO:0000313" key="4">
    <source>
        <dbReference type="Proteomes" id="UP000007881"/>
    </source>
</evidence>
<dbReference type="RefSeq" id="WP_014435826.1">
    <property type="nucleotide sequence ID" value="NC_017080.1"/>
</dbReference>
<comment type="similarity">
    <text evidence="2">Belongs to the LOG family.</text>
</comment>
<evidence type="ECO:0000313" key="3">
    <source>
        <dbReference type="EMBL" id="BAM02606.1"/>
    </source>
</evidence>
<dbReference type="EMBL" id="AP012338">
    <property type="protein sequence ID" value="BAM02606.1"/>
    <property type="molecule type" value="Genomic_DNA"/>
</dbReference>
<proteinExistence type="inferred from homology"/>
<dbReference type="Gene3D" id="3.40.50.450">
    <property type="match status" value="1"/>
</dbReference>
<dbReference type="eggNOG" id="COG1611">
    <property type="taxonomic scope" value="Bacteria"/>
</dbReference>
<dbReference type="SUPFAM" id="SSF102405">
    <property type="entry name" value="MCP/YpsA-like"/>
    <property type="match status" value="1"/>
</dbReference>
<dbReference type="KEGG" id="phm:PSMK_04470"/>
<dbReference type="GO" id="GO:0009691">
    <property type="term" value="P:cytokinin biosynthetic process"/>
    <property type="evidence" value="ECO:0007669"/>
    <property type="project" value="UniProtKB-UniRule"/>
</dbReference>
<dbReference type="Pfam" id="PF03641">
    <property type="entry name" value="Lysine_decarbox"/>
    <property type="match status" value="1"/>
</dbReference>
<dbReference type="GO" id="GO:0008714">
    <property type="term" value="F:AMP nucleosidase activity"/>
    <property type="evidence" value="ECO:0007669"/>
    <property type="project" value="UniProtKB-EC"/>
</dbReference>
<dbReference type="PATRIC" id="fig|1142394.8.peg.456"/>
<dbReference type="HOGENOM" id="CLU_058336_0_4_0"/>
<reference evidence="3 4" key="1">
    <citation type="submission" date="2012-02" db="EMBL/GenBank/DDBJ databases">
        <title>Complete genome sequence of Phycisphaera mikurensis NBRC 102666.</title>
        <authorList>
            <person name="Ankai A."/>
            <person name="Hosoyama A."/>
            <person name="Terui Y."/>
            <person name="Sekine M."/>
            <person name="Fukai R."/>
            <person name="Kato Y."/>
            <person name="Nakamura S."/>
            <person name="Yamada-Narita S."/>
            <person name="Kawakoshi A."/>
            <person name="Fukunaga Y."/>
            <person name="Yamazaki S."/>
            <person name="Fujita N."/>
        </authorList>
    </citation>
    <scope>NUCLEOTIDE SEQUENCE [LARGE SCALE GENOMIC DNA]</scope>
    <source>
        <strain evidence="4">NBRC 102666 / KCTC 22515 / FYK2301M01</strain>
    </source>
</reference>